<dbReference type="InterPro" id="IPR005162">
    <property type="entry name" value="Retrotrans_gag_dom"/>
</dbReference>
<name>A0ABM3HPR3_9MYRT</name>
<sequence length="732" mass="80899">MGRYVKNVPLPIRDFPNSLEDAALHGFLDPKRDKVTRWEDLAKAFVEQYQYNTEMAPTREVLSRTIKKRDESFRVFAHRWRALAAEVRPPLEEPEMISMFVKTLPNEFYQKLIGAGFQNFPLLVEAGERIEGGMHEGRIAEGKQLVTKEAARANPPKYRGFDLSKSRAFHTGERGHDVDGCYVLKHKVQDLVEGNRLSFKDFEPNVQRNPLPCHAPNVAIIEEVRSVTKKRFRIDVVEMYQALVSAGHYNGTDLIPIQEKRVRIAEMVRTGVIRATPNEVIGTSTPHVCLDPNETLIAMVELVVIDLTVVEDLGDYELEDEGHMVIDLTSEEFIRMGARLDASLGIVGSSLCPITVDTPSAVASEGAPVAIDNKEVARDYGTEALDSVTRTGRSYAPPGPSQKKPVTEAEAEHLLSVVKTSEFSVVDQLRKMPARISILELFQSSEKHKEALLKVLNEVHVPDTTGALRLEEFVGSILPNDQISFSDEDLPSGGPSHCNALHISITCRSGMISRVLIDNGSAVNICPPSTYRLLGFEESQMHPSRSNVRAFDGMSKNVLGEAKLEVLIGPSRFSMTFQVLDIPSSFNMLLGRPWIHMARAVPSSLHQKVRFIDNGQMITVNGEMDMRLPEGVVVSYIPPRAEDEAGYHTFEPVSTIHVPEDAVTQPPSLSGLALMSSAVLLQYGHIPGEGLGLYGRGITEPIRVEPDNGPFGLGYSGSRNRSDGPTARPVST</sequence>
<dbReference type="Pfam" id="PF03732">
    <property type="entry name" value="Retrotrans_gag"/>
    <property type="match status" value="1"/>
</dbReference>
<dbReference type="Proteomes" id="UP000827889">
    <property type="component" value="Chromosome 7"/>
</dbReference>
<evidence type="ECO:0000313" key="3">
    <source>
        <dbReference type="Proteomes" id="UP000827889"/>
    </source>
</evidence>
<feature type="region of interest" description="Disordered" evidence="1">
    <location>
        <begin position="709"/>
        <end position="732"/>
    </location>
</feature>
<organism evidence="3 4">
    <name type="scientific">Rhodamnia argentea</name>
    <dbReference type="NCBI Taxonomy" id="178133"/>
    <lineage>
        <taxon>Eukaryota</taxon>
        <taxon>Viridiplantae</taxon>
        <taxon>Streptophyta</taxon>
        <taxon>Embryophyta</taxon>
        <taxon>Tracheophyta</taxon>
        <taxon>Spermatophyta</taxon>
        <taxon>Magnoliopsida</taxon>
        <taxon>eudicotyledons</taxon>
        <taxon>Gunneridae</taxon>
        <taxon>Pentapetalae</taxon>
        <taxon>rosids</taxon>
        <taxon>malvids</taxon>
        <taxon>Myrtales</taxon>
        <taxon>Myrtaceae</taxon>
        <taxon>Myrtoideae</taxon>
        <taxon>Myrteae</taxon>
        <taxon>Australasian group</taxon>
        <taxon>Rhodamnia</taxon>
    </lineage>
</organism>
<feature type="domain" description="G-patch" evidence="2">
    <location>
        <begin position="672"/>
        <end position="718"/>
    </location>
</feature>
<dbReference type="InterPro" id="IPR021109">
    <property type="entry name" value="Peptidase_aspartic_dom_sf"/>
</dbReference>
<reference evidence="4" key="1">
    <citation type="submission" date="2025-08" db="UniProtKB">
        <authorList>
            <consortium name="RefSeq"/>
        </authorList>
    </citation>
    <scope>IDENTIFICATION</scope>
    <source>
        <tissue evidence="4">Leaf</tissue>
    </source>
</reference>
<accession>A0ABM3HPR3</accession>
<dbReference type="PANTHER" id="PTHR32108">
    <property type="entry name" value="DNA-DIRECTED RNA POLYMERASE SUBUNIT ALPHA"/>
    <property type="match status" value="1"/>
</dbReference>
<dbReference type="RefSeq" id="XP_048138591.1">
    <property type="nucleotide sequence ID" value="XM_048282634.1"/>
</dbReference>
<dbReference type="GeneID" id="125315996"/>
<dbReference type="PROSITE" id="PS50174">
    <property type="entry name" value="G_PATCH"/>
    <property type="match status" value="1"/>
</dbReference>
<proteinExistence type="predicted"/>
<evidence type="ECO:0000313" key="4">
    <source>
        <dbReference type="RefSeq" id="XP_048138591.1"/>
    </source>
</evidence>
<evidence type="ECO:0000256" key="1">
    <source>
        <dbReference type="SAM" id="MobiDB-lite"/>
    </source>
</evidence>
<dbReference type="SUPFAM" id="SSF50630">
    <property type="entry name" value="Acid proteases"/>
    <property type="match status" value="1"/>
</dbReference>
<keyword evidence="3" id="KW-1185">Reference proteome</keyword>
<dbReference type="CDD" id="cd00303">
    <property type="entry name" value="retropepsin_like"/>
    <property type="match status" value="1"/>
</dbReference>
<protein>
    <submittedName>
        <fullName evidence="4">Uncharacterized protein LOC125315996</fullName>
    </submittedName>
</protein>
<dbReference type="Gene3D" id="2.40.70.10">
    <property type="entry name" value="Acid Proteases"/>
    <property type="match status" value="1"/>
</dbReference>
<dbReference type="PANTHER" id="PTHR32108:SF9">
    <property type="entry name" value="REVERSE TRANSCRIPTASE RNASE H-LIKE DOMAIN-CONTAINING PROTEIN"/>
    <property type="match status" value="1"/>
</dbReference>
<gene>
    <name evidence="4" type="primary">LOC125315996</name>
</gene>
<dbReference type="InterPro" id="IPR000467">
    <property type="entry name" value="G_patch_dom"/>
</dbReference>
<evidence type="ECO:0000259" key="2">
    <source>
        <dbReference type="PROSITE" id="PS50174"/>
    </source>
</evidence>